<dbReference type="InterPro" id="IPR029526">
    <property type="entry name" value="PGBD"/>
</dbReference>
<dbReference type="AlphaFoldDB" id="A0AAW1IEL4"/>
<gene>
    <name evidence="2" type="ORF">QE152_g35872</name>
</gene>
<dbReference type="Proteomes" id="UP001458880">
    <property type="component" value="Unassembled WGS sequence"/>
</dbReference>
<dbReference type="EMBL" id="JASPKY010000612">
    <property type="protein sequence ID" value="KAK9687978.1"/>
    <property type="molecule type" value="Genomic_DNA"/>
</dbReference>
<keyword evidence="3" id="KW-1185">Reference proteome</keyword>
<name>A0AAW1IEL4_POPJA</name>
<protein>
    <recommendedName>
        <fullName evidence="1">PiggyBac transposable element-derived protein domain-containing protein</fullName>
    </recommendedName>
</protein>
<dbReference type="Pfam" id="PF13843">
    <property type="entry name" value="DDE_Tnp_1_7"/>
    <property type="match status" value="1"/>
</dbReference>
<feature type="domain" description="PiggyBac transposable element-derived protein" evidence="1">
    <location>
        <begin position="9"/>
        <end position="94"/>
    </location>
</feature>
<evidence type="ECO:0000313" key="2">
    <source>
        <dbReference type="EMBL" id="KAK9687978.1"/>
    </source>
</evidence>
<evidence type="ECO:0000259" key="1">
    <source>
        <dbReference type="Pfam" id="PF13843"/>
    </source>
</evidence>
<accession>A0AAW1IEL4</accession>
<evidence type="ECO:0000313" key="3">
    <source>
        <dbReference type="Proteomes" id="UP001458880"/>
    </source>
</evidence>
<sequence>MQPSFLPYRSTEVNSSLYGFTKELTLLSYVPKKSKAVLTLSSTHISANDDQNGKPSMISDYNIFKGGVDSLDLKCANSSPSKGTTRWPIAFFAMVNVQWTFLKELAKNLCRPHCERNYPICKPSDLKIRLRALLSVGQAQEEQRQPLDGRLETKKHTICYGS</sequence>
<reference evidence="2 3" key="1">
    <citation type="journal article" date="2024" name="BMC Genomics">
        <title>De novo assembly and annotation of Popillia japonica's genome with initial clues to its potential as an invasive pest.</title>
        <authorList>
            <person name="Cucini C."/>
            <person name="Boschi S."/>
            <person name="Funari R."/>
            <person name="Cardaioli E."/>
            <person name="Iannotti N."/>
            <person name="Marturano G."/>
            <person name="Paoli F."/>
            <person name="Bruttini M."/>
            <person name="Carapelli A."/>
            <person name="Frati F."/>
            <person name="Nardi F."/>
        </authorList>
    </citation>
    <scope>NUCLEOTIDE SEQUENCE [LARGE SCALE GENOMIC DNA]</scope>
    <source>
        <strain evidence="2">DMR45628</strain>
    </source>
</reference>
<organism evidence="2 3">
    <name type="scientific">Popillia japonica</name>
    <name type="common">Japanese beetle</name>
    <dbReference type="NCBI Taxonomy" id="7064"/>
    <lineage>
        <taxon>Eukaryota</taxon>
        <taxon>Metazoa</taxon>
        <taxon>Ecdysozoa</taxon>
        <taxon>Arthropoda</taxon>
        <taxon>Hexapoda</taxon>
        <taxon>Insecta</taxon>
        <taxon>Pterygota</taxon>
        <taxon>Neoptera</taxon>
        <taxon>Endopterygota</taxon>
        <taxon>Coleoptera</taxon>
        <taxon>Polyphaga</taxon>
        <taxon>Scarabaeiformia</taxon>
        <taxon>Scarabaeidae</taxon>
        <taxon>Rutelinae</taxon>
        <taxon>Popillia</taxon>
    </lineage>
</organism>
<proteinExistence type="predicted"/>
<comment type="caution">
    <text evidence="2">The sequence shown here is derived from an EMBL/GenBank/DDBJ whole genome shotgun (WGS) entry which is preliminary data.</text>
</comment>